<reference evidence="2" key="1">
    <citation type="submission" date="2022-07" db="EMBL/GenBank/DDBJ databases">
        <title>Phylogenomic reconstructions and comparative analyses of Kickxellomycotina fungi.</title>
        <authorList>
            <person name="Reynolds N.K."/>
            <person name="Stajich J.E."/>
            <person name="Barry K."/>
            <person name="Grigoriev I.V."/>
            <person name="Crous P."/>
            <person name="Smith M.E."/>
        </authorList>
    </citation>
    <scope>NUCLEOTIDE SEQUENCE</scope>
    <source>
        <strain evidence="2">RSA 567</strain>
    </source>
</reference>
<comment type="caution">
    <text evidence="2">The sequence shown here is derived from an EMBL/GenBank/DDBJ whole genome shotgun (WGS) entry which is preliminary data.</text>
</comment>
<name>A0A9W8B7C8_9FUNG</name>
<accession>A0A9W8B7C8</accession>
<organism evidence="2 3">
    <name type="scientific">Dimargaris verticillata</name>
    <dbReference type="NCBI Taxonomy" id="2761393"/>
    <lineage>
        <taxon>Eukaryota</taxon>
        <taxon>Fungi</taxon>
        <taxon>Fungi incertae sedis</taxon>
        <taxon>Zoopagomycota</taxon>
        <taxon>Kickxellomycotina</taxon>
        <taxon>Dimargaritomycetes</taxon>
        <taxon>Dimargaritales</taxon>
        <taxon>Dimargaritaceae</taxon>
        <taxon>Dimargaris</taxon>
    </lineage>
</organism>
<proteinExistence type="predicted"/>
<feature type="compositionally biased region" description="Polar residues" evidence="1">
    <location>
        <begin position="1"/>
        <end position="11"/>
    </location>
</feature>
<dbReference type="AlphaFoldDB" id="A0A9W8B7C8"/>
<sequence length="282" mass="30927">MANSRPPNQWPNKGRLVKRSQPAALTTAQPSLEATSITFQPYWPLLHTLVDSGDATIASRANAAMDITRLHSHLDQLAATLAKKSTGPSSNGRREPCVEALLDRLMSQPELIGNPAISAAVYRCLVYYASATKLCSRSDTNGKRTNPRLWAANAIRQLCVSRQLLAPTLLNTLDTQGQSVSAAQNQIIETMAEQLHARMQAATHGHHPIEEKLLATLCRQSVVLLSSSRALATVEQVLQLAAVAINANPAQILSPNLQQLLDQLFHHESLYFYQLTQICQDR</sequence>
<protein>
    <submittedName>
        <fullName evidence="2">Uncharacterized protein</fullName>
    </submittedName>
</protein>
<evidence type="ECO:0000313" key="2">
    <source>
        <dbReference type="EMBL" id="KAJ1979339.1"/>
    </source>
</evidence>
<dbReference type="EMBL" id="JANBQB010000224">
    <property type="protein sequence ID" value="KAJ1979339.1"/>
    <property type="molecule type" value="Genomic_DNA"/>
</dbReference>
<keyword evidence="3" id="KW-1185">Reference proteome</keyword>
<feature type="region of interest" description="Disordered" evidence="1">
    <location>
        <begin position="1"/>
        <end position="21"/>
    </location>
</feature>
<dbReference type="Proteomes" id="UP001151582">
    <property type="component" value="Unassembled WGS sequence"/>
</dbReference>
<gene>
    <name evidence="2" type="ORF">H4R34_002861</name>
</gene>
<evidence type="ECO:0000313" key="3">
    <source>
        <dbReference type="Proteomes" id="UP001151582"/>
    </source>
</evidence>
<evidence type="ECO:0000256" key="1">
    <source>
        <dbReference type="SAM" id="MobiDB-lite"/>
    </source>
</evidence>